<comment type="caution">
    <text evidence="2">The sequence shown here is derived from an EMBL/GenBank/DDBJ whole genome shotgun (WGS) entry which is preliminary data.</text>
</comment>
<keyword evidence="1" id="KW-0812">Transmembrane</keyword>
<keyword evidence="1" id="KW-1133">Transmembrane helix</keyword>
<dbReference type="Proteomes" id="UP001186041">
    <property type="component" value="Unassembled WGS sequence"/>
</dbReference>
<evidence type="ECO:0000256" key="1">
    <source>
        <dbReference type="SAM" id="Phobius"/>
    </source>
</evidence>
<reference evidence="2" key="1">
    <citation type="submission" date="2023-10" db="EMBL/GenBank/DDBJ databases">
        <title>Mycolicibacterium fortuitum clinical isolates causing pulmonary infections in humans.</title>
        <authorList>
            <person name="Mejia-Ponce P.M."/>
            <person name="Zenteno-Cuevas R."/>
            <person name="Licona-Cassani C."/>
        </authorList>
    </citation>
    <scope>NUCLEOTIDE SEQUENCE</scope>
    <source>
        <strain evidence="2">M8</strain>
    </source>
</reference>
<keyword evidence="1" id="KW-0472">Membrane</keyword>
<evidence type="ECO:0008006" key="4">
    <source>
        <dbReference type="Google" id="ProtNLM"/>
    </source>
</evidence>
<evidence type="ECO:0000313" key="2">
    <source>
        <dbReference type="EMBL" id="MDV7290763.1"/>
    </source>
</evidence>
<name>A0AAE4VAY1_MYCFO</name>
<dbReference type="EMBL" id="JAWLVV010000008">
    <property type="protein sequence ID" value="MDV7290763.1"/>
    <property type="molecule type" value="Genomic_DNA"/>
</dbReference>
<dbReference type="RefSeq" id="WP_061263892.1">
    <property type="nucleotide sequence ID" value="NZ_JACKTK010000035.1"/>
</dbReference>
<organism evidence="2 3">
    <name type="scientific">Mycolicibacterium fortuitum</name>
    <name type="common">Mycobacterium fortuitum</name>
    <dbReference type="NCBI Taxonomy" id="1766"/>
    <lineage>
        <taxon>Bacteria</taxon>
        <taxon>Bacillati</taxon>
        <taxon>Actinomycetota</taxon>
        <taxon>Actinomycetes</taxon>
        <taxon>Mycobacteriales</taxon>
        <taxon>Mycobacteriaceae</taxon>
        <taxon>Mycolicibacterium</taxon>
    </lineage>
</organism>
<dbReference type="AlphaFoldDB" id="A0AAE4VAY1"/>
<evidence type="ECO:0000313" key="3">
    <source>
        <dbReference type="Proteomes" id="UP001186041"/>
    </source>
</evidence>
<accession>A0AAE4VAY1</accession>
<feature type="transmembrane region" description="Helical" evidence="1">
    <location>
        <begin position="57"/>
        <end position="81"/>
    </location>
</feature>
<protein>
    <recommendedName>
        <fullName evidence="4">Transmembrane protein</fullName>
    </recommendedName>
</protein>
<sequence length="108" mass="11784">MSASLPASVRRRPGVVESVISWAVWLVSGLAAVLLTFAAIFPLGFSGAYPDQADEAGTLFVWVVLTWATVVLAPIGMAIGHWRRWHIWYWPALCSAVAARAFFLLQGL</sequence>
<gene>
    <name evidence="2" type="ORF">R4485_11350</name>
</gene>
<proteinExistence type="predicted"/>
<feature type="transmembrane region" description="Helical" evidence="1">
    <location>
        <begin position="20"/>
        <end position="45"/>
    </location>
</feature>
<feature type="transmembrane region" description="Helical" evidence="1">
    <location>
        <begin position="87"/>
        <end position="105"/>
    </location>
</feature>